<dbReference type="SUPFAM" id="SSF46938">
    <property type="entry name" value="CRAL/TRIO N-terminal domain"/>
    <property type="match status" value="1"/>
</dbReference>
<gene>
    <name evidence="3" type="ORF">TSAR_017025</name>
</gene>
<proteinExistence type="predicted"/>
<dbReference type="AlphaFoldDB" id="A0A232F498"/>
<dbReference type="Proteomes" id="UP000215335">
    <property type="component" value="Unassembled WGS sequence"/>
</dbReference>
<reference evidence="3 4" key="1">
    <citation type="journal article" date="2017" name="Curr. Biol.">
        <title>The Evolution of Venom by Co-option of Single-Copy Genes.</title>
        <authorList>
            <person name="Martinson E.O."/>
            <person name="Mrinalini"/>
            <person name="Kelkar Y.D."/>
            <person name="Chang C.H."/>
            <person name="Werren J.H."/>
        </authorList>
    </citation>
    <scope>NUCLEOTIDE SEQUENCE [LARGE SCALE GENOMIC DNA]</scope>
    <source>
        <strain evidence="3 4">Alberta</strain>
        <tissue evidence="3">Whole body</tissue>
    </source>
</reference>
<dbReference type="InterPro" id="IPR001251">
    <property type="entry name" value="CRAL-TRIO_dom"/>
</dbReference>
<feature type="domain" description="CRAL-TRIO" evidence="2">
    <location>
        <begin position="88"/>
        <end position="248"/>
    </location>
</feature>
<dbReference type="SUPFAM" id="SSF52087">
    <property type="entry name" value="CRAL/TRIO domain"/>
    <property type="match status" value="1"/>
</dbReference>
<name>A0A232F498_9HYME</name>
<evidence type="ECO:0000313" key="3">
    <source>
        <dbReference type="EMBL" id="OXU25290.1"/>
    </source>
</evidence>
<dbReference type="PRINTS" id="PR00180">
    <property type="entry name" value="CRETINALDHBP"/>
</dbReference>
<dbReference type="CDD" id="cd00170">
    <property type="entry name" value="SEC14"/>
    <property type="match status" value="1"/>
</dbReference>
<dbReference type="Gene3D" id="3.40.525.10">
    <property type="entry name" value="CRAL-TRIO lipid binding domain"/>
    <property type="match status" value="1"/>
</dbReference>
<keyword evidence="4" id="KW-1185">Reference proteome</keyword>
<dbReference type="SMART" id="SM00516">
    <property type="entry name" value="SEC14"/>
    <property type="match status" value="1"/>
</dbReference>
<dbReference type="Pfam" id="PF00650">
    <property type="entry name" value="CRAL_TRIO"/>
    <property type="match status" value="1"/>
</dbReference>
<dbReference type="OrthoDB" id="1434354at2759"/>
<dbReference type="GO" id="GO:0016020">
    <property type="term" value="C:membrane"/>
    <property type="evidence" value="ECO:0007669"/>
    <property type="project" value="TreeGrafter"/>
</dbReference>
<dbReference type="InterPro" id="IPR036865">
    <property type="entry name" value="CRAL-TRIO_dom_sf"/>
</dbReference>
<dbReference type="PROSITE" id="PS50191">
    <property type="entry name" value="CRAL_TRIO"/>
    <property type="match status" value="1"/>
</dbReference>
<sequence length="308" mass="35565">MRANMKLGHDVSESKSRWPEITDDLLEELESWGIERSLGKIPTEQLAIFAHSCYYDKSATLKCMDTYYRMRRDVPDFFKKRDVLLDHHQQNLKVVYYIELPKPSPEGYRIIYHGLRNYNSSSYMLNDAVAALLMTVDSNLYTEGCVPGHVFLFDMRGVRPGHLLRVSITNLRRFFEYLQEAMPIRLKAIHVLNCVWFMDKVLSLVRPFMKKELFDILHLHTGDVSDVYQYIPPECLPKDFGGRLDDVETLHAEQCQKLVRLRSYFLEEEQLFRGYQSVSSRKSTAACAGTEGNVNGRSDEDAAGEDAG</sequence>
<dbReference type="STRING" id="543379.A0A232F498"/>
<evidence type="ECO:0000256" key="1">
    <source>
        <dbReference type="SAM" id="MobiDB-lite"/>
    </source>
</evidence>
<organism evidence="3 4">
    <name type="scientific">Trichomalopsis sarcophagae</name>
    <dbReference type="NCBI Taxonomy" id="543379"/>
    <lineage>
        <taxon>Eukaryota</taxon>
        <taxon>Metazoa</taxon>
        <taxon>Ecdysozoa</taxon>
        <taxon>Arthropoda</taxon>
        <taxon>Hexapoda</taxon>
        <taxon>Insecta</taxon>
        <taxon>Pterygota</taxon>
        <taxon>Neoptera</taxon>
        <taxon>Endopterygota</taxon>
        <taxon>Hymenoptera</taxon>
        <taxon>Apocrita</taxon>
        <taxon>Proctotrupomorpha</taxon>
        <taxon>Chalcidoidea</taxon>
        <taxon>Pteromalidae</taxon>
        <taxon>Pteromalinae</taxon>
        <taxon>Trichomalopsis</taxon>
    </lineage>
</organism>
<accession>A0A232F498</accession>
<dbReference type="EMBL" id="NNAY01001062">
    <property type="protein sequence ID" value="OXU25290.1"/>
    <property type="molecule type" value="Genomic_DNA"/>
</dbReference>
<evidence type="ECO:0000259" key="2">
    <source>
        <dbReference type="PROSITE" id="PS50191"/>
    </source>
</evidence>
<evidence type="ECO:0000313" key="4">
    <source>
        <dbReference type="Proteomes" id="UP000215335"/>
    </source>
</evidence>
<comment type="caution">
    <text evidence="3">The sequence shown here is derived from an EMBL/GenBank/DDBJ whole genome shotgun (WGS) entry which is preliminary data.</text>
</comment>
<protein>
    <recommendedName>
        <fullName evidence="2">CRAL-TRIO domain-containing protein</fullName>
    </recommendedName>
</protein>
<dbReference type="GO" id="GO:1902936">
    <property type="term" value="F:phosphatidylinositol bisphosphate binding"/>
    <property type="evidence" value="ECO:0007669"/>
    <property type="project" value="TreeGrafter"/>
</dbReference>
<dbReference type="PANTHER" id="PTHR10174">
    <property type="entry name" value="ALPHA-TOCOPHEROL TRANSFER PROTEIN-RELATED"/>
    <property type="match status" value="1"/>
</dbReference>
<dbReference type="InterPro" id="IPR036273">
    <property type="entry name" value="CRAL/TRIO_N_dom_sf"/>
</dbReference>
<feature type="region of interest" description="Disordered" evidence="1">
    <location>
        <begin position="285"/>
        <end position="308"/>
    </location>
</feature>
<dbReference type="PANTHER" id="PTHR10174:SF213">
    <property type="entry name" value="CRAL-TRIO DOMAIN-CONTAINING PROTEIN"/>
    <property type="match status" value="1"/>
</dbReference>